<proteinExistence type="predicted"/>
<dbReference type="EMBL" id="QGGY01000005">
    <property type="protein sequence ID" value="PWJ76042.1"/>
    <property type="molecule type" value="Genomic_DNA"/>
</dbReference>
<keyword evidence="3" id="KW-1185">Reference proteome</keyword>
<reference evidence="2 3" key="1">
    <citation type="submission" date="2018-05" db="EMBL/GenBank/DDBJ databases">
        <authorList>
            <person name="Goeker M."/>
            <person name="Huntemann M."/>
            <person name="Clum A."/>
            <person name="Pillay M."/>
            <person name="Palaniappan K."/>
            <person name="Varghese N."/>
            <person name="Mikhailova N."/>
            <person name="Stamatis D."/>
            <person name="Reddy T."/>
            <person name="Daum C."/>
            <person name="Shapiro N."/>
            <person name="Ivanova N."/>
            <person name="Kyrpides N."/>
            <person name="Woyke T."/>
        </authorList>
    </citation>
    <scope>NUCLEOTIDE SEQUENCE [LARGE SCALE GENOMIC DNA]</scope>
    <source>
        <strain evidence="2 3">DSM 26524</strain>
    </source>
</reference>
<sequence length="110" mass="13003">MNKNKINLLFCWVITVLCLIPSTFLAAYAVMGIFLAQEKANTIFLNFVYLVMAILAVYILLYIVNRIRDKSFNECWEKHKKKIYLDKIILVEDILFIVANLYHAYILYKM</sequence>
<gene>
    <name evidence="2" type="ORF">C7383_10576</name>
</gene>
<protein>
    <submittedName>
        <fullName evidence="2">Uncharacterized protein</fullName>
    </submittedName>
</protein>
<organism evidence="2 3">
    <name type="scientific">Murimonas intestini</name>
    <dbReference type="NCBI Taxonomy" id="1337051"/>
    <lineage>
        <taxon>Bacteria</taxon>
        <taxon>Bacillati</taxon>
        <taxon>Bacillota</taxon>
        <taxon>Clostridia</taxon>
        <taxon>Lachnospirales</taxon>
        <taxon>Lachnospiraceae</taxon>
        <taxon>Murimonas</taxon>
    </lineage>
</organism>
<accession>A0AB73T498</accession>
<dbReference type="RefSeq" id="WP_109626110.1">
    <property type="nucleotide sequence ID" value="NZ_JANKBI010000003.1"/>
</dbReference>
<dbReference type="Proteomes" id="UP000245412">
    <property type="component" value="Unassembled WGS sequence"/>
</dbReference>
<keyword evidence="1" id="KW-0812">Transmembrane</keyword>
<comment type="caution">
    <text evidence="2">The sequence shown here is derived from an EMBL/GenBank/DDBJ whole genome shotgun (WGS) entry which is preliminary data.</text>
</comment>
<evidence type="ECO:0000256" key="1">
    <source>
        <dbReference type="SAM" id="Phobius"/>
    </source>
</evidence>
<dbReference type="AlphaFoldDB" id="A0AB73T498"/>
<name>A0AB73T498_9FIRM</name>
<evidence type="ECO:0000313" key="3">
    <source>
        <dbReference type="Proteomes" id="UP000245412"/>
    </source>
</evidence>
<feature type="transmembrane region" description="Helical" evidence="1">
    <location>
        <begin position="84"/>
        <end position="108"/>
    </location>
</feature>
<keyword evidence="1" id="KW-0472">Membrane</keyword>
<feature type="transmembrane region" description="Helical" evidence="1">
    <location>
        <begin position="42"/>
        <end position="64"/>
    </location>
</feature>
<evidence type="ECO:0000313" key="2">
    <source>
        <dbReference type="EMBL" id="PWJ76042.1"/>
    </source>
</evidence>
<keyword evidence="1" id="KW-1133">Transmembrane helix</keyword>